<reference evidence="5" key="1">
    <citation type="journal article" date="2011" name="Genome Res.">
        <title>Phylogeny-wide analysis of social amoeba genomes highlights ancient origins for complex intercellular communication.</title>
        <authorList>
            <person name="Heidel A.J."/>
            <person name="Lawal H.M."/>
            <person name="Felder M."/>
            <person name="Schilde C."/>
            <person name="Helps N.R."/>
            <person name="Tunggal B."/>
            <person name="Rivero F."/>
            <person name="John U."/>
            <person name="Schleicher M."/>
            <person name="Eichinger L."/>
            <person name="Platzer M."/>
            <person name="Noegel A.A."/>
            <person name="Schaap P."/>
            <person name="Gloeckner G."/>
        </authorList>
    </citation>
    <scope>NUCLEOTIDE SEQUENCE [LARGE SCALE GENOMIC DNA]</scope>
    <source>
        <strain evidence="5">SH3</strain>
    </source>
</reference>
<keyword evidence="2" id="KW-0812">Transmembrane</keyword>
<dbReference type="InterPro" id="IPR036047">
    <property type="entry name" value="F-box-like_dom_sf"/>
</dbReference>
<keyword evidence="2" id="KW-0472">Membrane</keyword>
<dbReference type="SUPFAM" id="SSF81383">
    <property type="entry name" value="F-box domain"/>
    <property type="match status" value="1"/>
</dbReference>
<protein>
    <submittedName>
        <fullName evidence="4">Cyclin-like F-box containing protein</fullName>
    </submittedName>
</protein>
<feature type="compositionally biased region" description="Low complexity" evidence="1">
    <location>
        <begin position="61"/>
        <end position="70"/>
    </location>
</feature>
<accession>F4Q3B6</accession>
<organism evidence="4 5">
    <name type="scientific">Cavenderia fasciculata</name>
    <name type="common">Slime mold</name>
    <name type="synonym">Dictyostelium fasciculatum</name>
    <dbReference type="NCBI Taxonomy" id="261658"/>
    <lineage>
        <taxon>Eukaryota</taxon>
        <taxon>Amoebozoa</taxon>
        <taxon>Evosea</taxon>
        <taxon>Eumycetozoa</taxon>
        <taxon>Dictyostelia</taxon>
        <taxon>Acytosteliales</taxon>
        <taxon>Cavenderiaceae</taxon>
        <taxon>Cavenderia</taxon>
    </lineage>
</organism>
<dbReference type="AlphaFoldDB" id="F4Q3B6"/>
<dbReference type="KEGG" id="dfa:DFA_08622"/>
<sequence>MLDHMDDLTSIVVVLTHTMEAIKQLFLKSTGQRNLIITLVTSVSLFIITCIYTYRLKSSSRQQSKTTTTTNDEHKQSSTISTPSKNNNNNNNQHVASTNESAASSSTTPKKIVNEKSPAKPQQQQQQQVTRSLQKVIDPINLPHSILMIIFEQLSFKDYQRSKKVSRNWNKVLNKIDRIWMGYSMDKWGYNNIPLPTTEDEQIDYFKFFKSKYREEQKRIGFEPEKYIISIFEQCADFTESSRWKMEKVICSSSWWKKRLVEEMNTSLTLSKLELTERNPNIINAPGAILVGNIIDQSDGNTIVGKFRFIDTYDASIKFETEKWIGKTIDCPWTGDLVGYFNWTLYPLENQFYDDDKKNGKFTDEGSVDRQFEEKYKTLVVEFLRTLTYETRGIVSRIGTGITAKSVVYESCKLSSVFGKYGMNDGDCLIDTDETSSYIVTLIDTIQHFLDKKQVEGCKVVYTSQTSHNPIRYTGHITKEILSLQISIWIYNTIILSNRKLWGKKLD</sequence>
<keyword evidence="5" id="KW-1185">Reference proteome</keyword>
<proteinExistence type="predicted"/>
<name>F4Q3B6_CACFS</name>
<dbReference type="GeneID" id="14869313"/>
<dbReference type="PROSITE" id="PS50181">
    <property type="entry name" value="FBOX"/>
    <property type="match status" value="1"/>
</dbReference>
<dbReference type="Gene3D" id="1.20.1280.50">
    <property type="match status" value="1"/>
</dbReference>
<feature type="region of interest" description="Disordered" evidence="1">
    <location>
        <begin position="61"/>
        <end position="131"/>
    </location>
</feature>
<dbReference type="Proteomes" id="UP000007797">
    <property type="component" value="Unassembled WGS sequence"/>
</dbReference>
<evidence type="ECO:0000256" key="2">
    <source>
        <dbReference type="SAM" id="Phobius"/>
    </source>
</evidence>
<evidence type="ECO:0000313" key="5">
    <source>
        <dbReference type="Proteomes" id="UP000007797"/>
    </source>
</evidence>
<gene>
    <name evidence="4" type="ORF">DFA_08622</name>
</gene>
<dbReference type="RefSeq" id="XP_004356110.1">
    <property type="nucleotide sequence ID" value="XM_004356057.1"/>
</dbReference>
<dbReference type="InterPro" id="IPR001810">
    <property type="entry name" value="F-box_dom"/>
</dbReference>
<evidence type="ECO:0000256" key="1">
    <source>
        <dbReference type="SAM" id="MobiDB-lite"/>
    </source>
</evidence>
<dbReference type="Pfam" id="PF00646">
    <property type="entry name" value="F-box"/>
    <property type="match status" value="1"/>
</dbReference>
<dbReference type="EMBL" id="GL883021">
    <property type="protein sequence ID" value="EGG17626.1"/>
    <property type="molecule type" value="Genomic_DNA"/>
</dbReference>
<feature type="domain" description="F-box" evidence="3">
    <location>
        <begin position="136"/>
        <end position="183"/>
    </location>
</feature>
<keyword evidence="2" id="KW-1133">Transmembrane helix</keyword>
<dbReference type="OMA" id="PIRYTGH"/>
<feature type="transmembrane region" description="Helical" evidence="2">
    <location>
        <begin position="35"/>
        <end position="54"/>
    </location>
</feature>
<evidence type="ECO:0000313" key="4">
    <source>
        <dbReference type="EMBL" id="EGG17626.1"/>
    </source>
</evidence>
<feature type="compositionally biased region" description="Low complexity" evidence="1">
    <location>
        <begin position="86"/>
        <end position="108"/>
    </location>
</feature>
<dbReference type="OrthoDB" id="19446at2759"/>
<dbReference type="SMART" id="SM00256">
    <property type="entry name" value="FBOX"/>
    <property type="match status" value="1"/>
</dbReference>
<evidence type="ECO:0000259" key="3">
    <source>
        <dbReference type="PROSITE" id="PS50181"/>
    </source>
</evidence>